<dbReference type="InterPro" id="IPR007125">
    <property type="entry name" value="H2A/H2B/H3"/>
</dbReference>
<name>A0AAN9V8K7_9ORTH</name>
<dbReference type="EMBL" id="JAZDUA010000369">
    <property type="protein sequence ID" value="KAK7793624.1"/>
    <property type="molecule type" value="Genomic_DNA"/>
</dbReference>
<accession>A0AAN9V8K7</accession>
<evidence type="ECO:0000313" key="5">
    <source>
        <dbReference type="Proteomes" id="UP001378592"/>
    </source>
</evidence>
<dbReference type="CDD" id="cd22911">
    <property type="entry name" value="HFD_H3"/>
    <property type="match status" value="1"/>
</dbReference>
<evidence type="ECO:0000259" key="3">
    <source>
        <dbReference type="Pfam" id="PF00125"/>
    </source>
</evidence>
<dbReference type="Pfam" id="PF00125">
    <property type="entry name" value="Histone"/>
    <property type="match status" value="1"/>
</dbReference>
<proteinExistence type="inferred from homology"/>
<dbReference type="InterPro" id="IPR000164">
    <property type="entry name" value="Histone_H3/CENP-A"/>
</dbReference>
<dbReference type="GO" id="GO:0000786">
    <property type="term" value="C:nucleosome"/>
    <property type="evidence" value="ECO:0007669"/>
    <property type="project" value="InterPro"/>
</dbReference>
<keyword evidence="5" id="KW-1185">Reference proteome</keyword>
<dbReference type="GO" id="GO:0046982">
    <property type="term" value="F:protein heterodimerization activity"/>
    <property type="evidence" value="ECO:0007669"/>
    <property type="project" value="InterPro"/>
</dbReference>
<gene>
    <name evidence="4" type="ORF">R5R35_004859</name>
</gene>
<evidence type="ECO:0000256" key="2">
    <source>
        <dbReference type="SAM" id="MobiDB-lite"/>
    </source>
</evidence>
<organism evidence="4 5">
    <name type="scientific">Gryllus longicercus</name>
    <dbReference type="NCBI Taxonomy" id="2509291"/>
    <lineage>
        <taxon>Eukaryota</taxon>
        <taxon>Metazoa</taxon>
        <taxon>Ecdysozoa</taxon>
        <taxon>Arthropoda</taxon>
        <taxon>Hexapoda</taxon>
        <taxon>Insecta</taxon>
        <taxon>Pterygota</taxon>
        <taxon>Neoptera</taxon>
        <taxon>Polyneoptera</taxon>
        <taxon>Orthoptera</taxon>
        <taxon>Ensifera</taxon>
        <taxon>Gryllidea</taxon>
        <taxon>Grylloidea</taxon>
        <taxon>Gryllidae</taxon>
        <taxon>Gryllinae</taxon>
        <taxon>Gryllus</taxon>
    </lineage>
</organism>
<protein>
    <recommendedName>
        <fullName evidence="3">Core Histone H2A/H2B/H3 domain-containing protein</fullName>
    </recommendedName>
</protein>
<dbReference type="SUPFAM" id="SSF47113">
    <property type="entry name" value="Histone-fold"/>
    <property type="match status" value="1"/>
</dbReference>
<evidence type="ECO:0000313" key="4">
    <source>
        <dbReference type="EMBL" id="KAK7793624.1"/>
    </source>
</evidence>
<sequence length="198" mass="22870">MVRRKSVSTVKKKITETNDHEIRDYRTERSNAHASNVISSGKKLKSKENYAALSVIEESFQSYVEDLLMSENTDVQKPIRTKKNDNKLSAVENPKQEKKRKLSREMAVLQQIKKYQKSTELLIPRCAFARVCKEIFLQYGNSELRVARVALECLQEAAEMYLIECFQDAYLCAAHAMRKTLMNKDLRLARRIGGRCGF</sequence>
<dbReference type="PANTHER" id="PTHR45810:SF1">
    <property type="entry name" value="HISTONE H3-LIKE CENTROMERIC PROTEIN A"/>
    <property type="match status" value="1"/>
</dbReference>
<dbReference type="GO" id="GO:0030527">
    <property type="term" value="F:structural constituent of chromatin"/>
    <property type="evidence" value="ECO:0007669"/>
    <property type="project" value="InterPro"/>
</dbReference>
<feature type="region of interest" description="Disordered" evidence="2">
    <location>
        <begin position="80"/>
        <end position="99"/>
    </location>
</feature>
<evidence type="ECO:0000256" key="1">
    <source>
        <dbReference type="ARBA" id="ARBA00010343"/>
    </source>
</evidence>
<comment type="similarity">
    <text evidence="1">Belongs to the histone H3 family.</text>
</comment>
<dbReference type="SMART" id="SM00428">
    <property type="entry name" value="H3"/>
    <property type="match status" value="1"/>
</dbReference>
<reference evidence="4 5" key="1">
    <citation type="submission" date="2024-03" db="EMBL/GenBank/DDBJ databases">
        <title>The genome assembly and annotation of the cricket Gryllus longicercus Weissman &amp; Gray.</title>
        <authorList>
            <person name="Szrajer S."/>
            <person name="Gray D."/>
            <person name="Ylla G."/>
        </authorList>
    </citation>
    <scope>NUCLEOTIDE SEQUENCE [LARGE SCALE GENOMIC DNA]</scope>
    <source>
        <strain evidence="4">DAG 2021-001</strain>
        <tissue evidence="4">Whole body minus gut</tissue>
    </source>
</reference>
<dbReference type="PANTHER" id="PTHR45810">
    <property type="entry name" value="HISTONE H3.2"/>
    <property type="match status" value="1"/>
</dbReference>
<dbReference type="Gene3D" id="1.10.20.10">
    <property type="entry name" value="Histone, subunit A"/>
    <property type="match status" value="1"/>
</dbReference>
<feature type="domain" description="Core Histone H2A/H2B/H3" evidence="3">
    <location>
        <begin position="109"/>
        <end position="192"/>
    </location>
</feature>
<comment type="caution">
    <text evidence="4">The sequence shown here is derived from an EMBL/GenBank/DDBJ whole genome shotgun (WGS) entry which is preliminary data.</text>
</comment>
<dbReference type="AlphaFoldDB" id="A0AAN9V8K7"/>
<dbReference type="Proteomes" id="UP001378592">
    <property type="component" value="Unassembled WGS sequence"/>
</dbReference>
<dbReference type="InterPro" id="IPR009072">
    <property type="entry name" value="Histone-fold"/>
</dbReference>
<dbReference type="GO" id="GO:0003677">
    <property type="term" value="F:DNA binding"/>
    <property type="evidence" value="ECO:0007669"/>
    <property type="project" value="InterPro"/>
</dbReference>